<feature type="region of interest" description="Disordered" evidence="1">
    <location>
        <begin position="77"/>
        <end position="104"/>
    </location>
</feature>
<evidence type="ECO:0000313" key="2">
    <source>
        <dbReference type="EMBL" id="VDN17444.1"/>
    </source>
</evidence>
<accession>A0A183DNZ8</accession>
<feature type="compositionally biased region" description="Basic and acidic residues" evidence="1">
    <location>
        <begin position="46"/>
        <end position="62"/>
    </location>
</feature>
<reference evidence="4" key="1">
    <citation type="submission" date="2016-06" db="UniProtKB">
        <authorList>
            <consortium name="WormBaseParasite"/>
        </authorList>
    </citation>
    <scope>IDENTIFICATION</scope>
</reference>
<dbReference type="Proteomes" id="UP000271098">
    <property type="component" value="Unassembled WGS sequence"/>
</dbReference>
<evidence type="ECO:0000313" key="3">
    <source>
        <dbReference type="Proteomes" id="UP000271098"/>
    </source>
</evidence>
<keyword evidence="3" id="KW-1185">Reference proteome</keyword>
<reference evidence="2 3" key="2">
    <citation type="submission" date="2018-11" db="EMBL/GenBank/DDBJ databases">
        <authorList>
            <consortium name="Pathogen Informatics"/>
        </authorList>
    </citation>
    <scope>NUCLEOTIDE SEQUENCE [LARGE SCALE GENOMIC DNA]</scope>
</reference>
<feature type="compositionally biased region" description="Polar residues" evidence="1">
    <location>
        <begin position="93"/>
        <end position="104"/>
    </location>
</feature>
<dbReference type="AlphaFoldDB" id="A0A183DNZ8"/>
<proteinExistence type="predicted"/>
<dbReference type="EMBL" id="UYRT01077974">
    <property type="protein sequence ID" value="VDN17444.1"/>
    <property type="molecule type" value="Genomic_DNA"/>
</dbReference>
<evidence type="ECO:0000313" key="4">
    <source>
        <dbReference type="WBParaSite" id="GPUH_0001045201-mRNA-1"/>
    </source>
</evidence>
<protein>
    <submittedName>
        <fullName evidence="4">Secreted protein</fullName>
    </submittedName>
</protein>
<name>A0A183DNZ8_9BILA</name>
<sequence length="104" mass="12058">MTVAVVMMMIMTKTAEKRAKERGKPNAAGWSTSRLDSKRNGLLSGEMEKRTDNGSDKRKRQEEQLVQYHLCFRMRKRRQGSLKQRQDRYESVMGTTAQCRTASK</sequence>
<evidence type="ECO:0000256" key="1">
    <source>
        <dbReference type="SAM" id="MobiDB-lite"/>
    </source>
</evidence>
<dbReference type="WBParaSite" id="GPUH_0001045201-mRNA-1">
    <property type="protein sequence ID" value="GPUH_0001045201-mRNA-1"/>
    <property type="gene ID" value="GPUH_0001045201"/>
</dbReference>
<organism evidence="4">
    <name type="scientific">Gongylonema pulchrum</name>
    <dbReference type="NCBI Taxonomy" id="637853"/>
    <lineage>
        <taxon>Eukaryota</taxon>
        <taxon>Metazoa</taxon>
        <taxon>Ecdysozoa</taxon>
        <taxon>Nematoda</taxon>
        <taxon>Chromadorea</taxon>
        <taxon>Rhabditida</taxon>
        <taxon>Spirurina</taxon>
        <taxon>Spiruromorpha</taxon>
        <taxon>Spiruroidea</taxon>
        <taxon>Gongylonematidae</taxon>
        <taxon>Gongylonema</taxon>
    </lineage>
</organism>
<feature type="region of interest" description="Disordered" evidence="1">
    <location>
        <begin position="16"/>
        <end position="62"/>
    </location>
</feature>
<gene>
    <name evidence="2" type="ORF">GPUH_LOCUS10439</name>
</gene>